<dbReference type="EMBL" id="DSOL01000006">
    <property type="protein sequence ID" value="HEN27132.1"/>
    <property type="molecule type" value="Genomic_DNA"/>
</dbReference>
<dbReference type="Pfam" id="PF00534">
    <property type="entry name" value="Glycos_transf_1"/>
    <property type="match status" value="1"/>
</dbReference>
<gene>
    <name evidence="3" type="ORF">ENQ77_00345</name>
</gene>
<accession>A0A7C2NZE8</accession>
<evidence type="ECO:0000256" key="1">
    <source>
        <dbReference type="ARBA" id="ARBA00022679"/>
    </source>
</evidence>
<evidence type="ECO:0000313" key="3">
    <source>
        <dbReference type="EMBL" id="HEN27132.1"/>
    </source>
</evidence>
<dbReference type="GO" id="GO:0016757">
    <property type="term" value="F:glycosyltransferase activity"/>
    <property type="evidence" value="ECO:0007669"/>
    <property type="project" value="InterPro"/>
</dbReference>
<dbReference type="InterPro" id="IPR001296">
    <property type="entry name" value="Glyco_trans_1"/>
</dbReference>
<reference evidence="3" key="1">
    <citation type="journal article" date="2020" name="mSystems">
        <title>Genome- and Community-Level Interaction Insights into Carbon Utilization and Element Cycling Functions of Hydrothermarchaeota in Hydrothermal Sediment.</title>
        <authorList>
            <person name="Zhou Z."/>
            <person name="Liu Y."/>
            <person name="Xu W."/>
            <person name="Pan J."/>
            <person name="Luo Z.H."/>
            <person name="Li M."/>
        </authorList>
    </citation>
    <scope>NUCLEOTIDE SEQUENCE [LARGE SCALE GENOMIC DNA]</scope>
    <source>
        <strain evidence="3">SpSt-34</strain>
    </source>
</reference>
<dbReference type="CDD" id="cd03809">
    <property type="entry name" value="GT4_MtfB-like"/>
    <property type="match status" value="1"/>
</dbReference>
<name>A0A7C2NZE8_UNCW3</name>
<keyword evidence="1 3" id="KW-0808">Transferase</keyword>
<organism evidence="3">
    <name type="scientific">candidate division WOR-3 bacterium</name>
    <dbReference type="NCBI Taxonomy" id="2052148"/>
    <lineage>
        <taxon>Bacteria</taxon>
        <taxon>Bacteria division WOR-3</taxon>
    </lineage>
</organism>
<comment type="caution">
    <text evidence="3">The sequence shown here is derived from an EMBL/GenBank/DDBJ whole genome shotgun (WGS) entry which is preliminary data.</text>
</comment>
<feature type="domain" description="Glycosyl transferase family 1" evidence="2">
    <location>
        <begin position="201"/>
        <end position="354"/>
    </location>
</feature>
<dbReference type="FunFam" id="3.40.50.2000:FF:000119">
    <property type="entry name" value="Glycosyl transferase group 1"/>
    <property type="match status" value="1"/>
</dbReference>
<dbReference type="Gene3D" id="3.40.50.2000">
    <property type="entry name" value="Glycogen Phosphorylase B"/>
    <property type="match status" value="2"/>
</dbReference>
<dbReference type="PANTHER" id="PTHR46401">
    <property type="entry name" value="GLYCOSYLTRANSFERASE WBBK-RELATED"/>
    <property type="match status" value="1"/>
</dbReference>
<evidence type="ECO:0000259" key="2">
    <source>
        <dbReference type="Pfam" id="PF00534"/>
    </source>
</evidence>
<dbReference type="SUPFAM" id="SSF53756">
    <property type="entry name" value="UDP-Glycosyltransferase/glycogen phosphorylase"/>
    <property type="match status" value="1"/>
</dbReference>
<dbReference type="PANTHER" id="PTHR46401:SF2">
    <property type="entry name" value="GLYCOSYLTRANSFERASE WBBK-RELATED"/>
    <property type="match status" value="1"/>
</dbReference>
<proteinExistence type="predicted"/>
<protein>
    <submittedName>
        <fullName evidence="3">Glycosyltransferase family 1 protein</fullName>
    </submittedName>
</protein>
<sequence>MRILINTLAILSSGTGIGKCTYYIAKKLKEIDNKNSYYYYYGYYSQKILDIRKFLFLQSTLDKFRKLIRKMPFVFWFKKLAYYFMITEKFEFDIYFEPNFVLLEKIKAKRRIVFVYDFSFDLYPEWHPDDRVLYLRENFWRSIKRADRVILPSNFIYEEAVNKFNFEKSILRIVYLGVDQDIFKKYPTDLVEKVCKKYRLPKNFILFVGSIEPRKNLRNLLLAYELLPPYIKNEFSLVLVGFSGWKNENIMKIIKKNQNRIIYTGYVPENELALIYNKASVFVFPSFYEGFGLPPLEAMACGCPVIVSNTGSLPEICGNAALYCNPYDPQDIAKAIYELIKSEDFRNYFIEKGLERVKFFLWDKTAEGILKIMEEIL</sequence>
<dbReference type="AlphaFoldDB" id="A0A7C2NZE8"/>